<dbReference type="Gene3D" id="3.90.20.20">
    <property type="match status" value="1"/>
</dbReference>
<dbReference type="Pfam" id="PF01025">
    <property type="entry name" value="GrpE"/>
    <property type="match status" value="1"/>
</dbReference>
<evidence type="ECO:0000313" key="6">
    <source>
        <dbReference type="EMBL" id="KUK67518.1"/>
    </source>
</evidence>
<evidence type="ECO:0000256" key="5">
    <source>
        <dbReference type="SAM" id="Coils"/>
    </source>
</evidence>
<comment type="subcellular location">
    <subcellularLocation>
        <location evidence="3">Cytoplasm</location>
    </subcellularLocation>
</comment>
<protein>
    <recommendedName>
        <fullName evidence="3">Protein GrpE</fullName>
    </recommendedName>
    <alternativeName>
        <fullName evidence="3">HSP-70 cofactor</fullName>
    </alternativeName>
</protein>
<evidence type="ECO:0000256" key="1">
    <source>
        <dbReference type="ARBA" id="ARBA00009054"/>
    </source>
</evidence>
<dbReference type="HAMAP" id="MF_01151">
    <property type="entry name" value="GrpE"/>
    <property type="match status" value="1"/>
</dbReference>
<comment type="caution">
    <text evidence="6">The sequence shown here is derived from an EMBL/GenBank/DDBJ whole genome shotgun (WGS) entry which is preliminary data.</text>
</comment>
<dbReference type="GO" id="GO:0042803">
    <property type="term" value="F:protein homodimerization activity"/>
    <property type="evidence" value="ECO:0007669"/>
    <property type="project" value="InterPro"/>
</dbReference>
<evidence type="ECO:0000313" key="7">
    <source>
        <dbReference type="Proteomes" id="UP000053469"/>
    </source>
</evidence>
<keyword evidence="3" id="KW-0346">Stress response</keyword>
<keyword evidence="2 3" id="KW-0143">Chaperone</keyword>
<dbReference type="InterPro" id="IPR000740">
    <property type="entry name" value="GrpE"/>
</dbReference>
<dbReference type="InterPro" id="IPR013805">
    <property type="entry name" value="GrpE_CC"/>
</dbReference>
<dbReference type="GO" id="GO:0051087">
    <property type="term" value="F:protein-folding chaperone binding"/>
    <property type="evidence" value="ECO:0007669"/>
    <property type="project" value="InterPro"/>
</dbReference>
<evidence type="ECO:0000256" key="2">
    <source>
        <dbReference type="ARBA" id="ARBA00023186"/>
    </source>
</evidence>
<evidence type="ECO:0000256" key="4">
    <source>
        <dbReference type="RuleBase" id="RU004478"/>
    </source>
</evidence>
<dbReference type="PANTHER" id="PTHR21237">
    <property type="entry name" value="GRPE PROTEIN"/>
    <property type="match status" value="1"/>
</dbReference>
<dbReference type="SUPFAM" id="SSF51064">
    <property type="entry name" value="Head domain of nucleotide exchange factor GrpE"/>
    <property type="match status" value="1"/>
</dbReference>
<dbReference type="EMBL" id="LGGI01000005">
    <property type="protein sequence ID" value="KUK67518.1"/>
    <property type="molecule type" value="Genomic_DNA"/>
</dbReference>
<comment type="similarity">
    <text evidence="1 3 4">Belongs to the GrpE family.</text>
</comment>
<dbReference type="Proteomes" id="UP000053469">
    <property type="component" value="Unassembled WGS sequence"/>
</dbReference>
<evidence type="ECO:0000256" key="3">
    <source>
        <dbReference type="HAMAP-Rule" id="MF_01151"/>
    </source>
</evidence>
<dbReference type="AlphaFoldDB" id="A0A101GZF9"/>
<dbReference type="Gene3D" id="2.30.22.10">
    <property type="entry name" value="Head domain of nucleotide exchange factor GrpE"/>
    <property type="match status" value="1"/>
</dbReference>
<dbReference type="InterPro" id="IPR009012">
    <property type="entry name" value="GrpE_head"/>
</dbReference>
<accession>A0A101GZF9</accession>
<dbReference type="GO" id="GO:0005737">
    <property type="term" value="C:cytoplasm"/>
    <property type="evidence" value="ECO:0007669"/>
    <property type="project" value="UniProtKB-SubCell"/>
</dbReference>
<dbReference type="PANTHER" id="PTHR21237:SF23">
    <property type="entry name" value="GRPE PROTEIN HOMOLOG, MITOCHONDRIAL"/>
    <property type="match status" value="1"/>
</dbReference>
<dbReference type="SUPFAM" id="SSF58014">
    <property type="entry name" value="Coiled-coil domain of nucleotide exchange factor GrpE"/>
    <property type="match status" value="1"/>
</dbReference>
<dbReference type="GO" id="GO:0006457">
    <property type="term" value="P:protein folding"/>
    <property type="evidence" value="ECO:0007669"/>
    <property type="project" value="InterPro"/>
</dbReference>
<reference evidence="7" key="1">
    <citation type="journal article" date="2015" name="MBio">
        <title>Genome-Resolved Metagenomic Analysis Reveals Roles for Candidate Phyla and Other Microbial Community Members in Biogeochemical Transformations in Oil Reservoirs.</title>
        <authorList>
            <person name="Hu P."/>
            <person name="Tom L."/>
            <person name="Singh A."/>
            <person name="Thomas B.C."/>
            <person name="Baker B.J."/>
            <person name="Piceno Y.M."/>
            <person name="Andersen G.L."/>
            <person name="Banfield J.F."/>
        </authorList>
    </citation>
    <scope>NUCLEOTIDE SEQUENCE [LARGE SCALE GENOMIC DNA]</scope>
</reference>
<gene>
    <name evidence="3" type="primary">grpE</name>
    <name evidence="6" type="ORF">XD87_0072</name>
</gene>
<name>A0A101GZF9_9BACT</name>
<keyword evidence="5" id="KW-0175">Coiled coil</keyword>
<comment type="subunit">
    <text evidence="3">Homodimer.</text>
</comment>
<dbReference type="GO" id="GO:0051082">
    <property type="term" value="F:unfolded protein binding"/>
    <property type="evidence" value="ECO:0007669"/>
    <property type="project" value="TreeGrafter"/>
</dbReference>
<dbReference type="PRINTS" id="PR00773">
    <property type="entry name" value="GRPEPROTEIN"/>
</dbReference>
<dbReference type="GO" id="GO:0000774">
    <property type="term" value="F:adenyl-nucleotide exchange factor activity"/>
    <property type="evidence" value="ECO:0007669"/>
    <property type="project" value="InterPro"/>
</dbReference>
<proteinExistence type="inferred from homology"/>
<keyword evidence="3" id="KW-0963">Cytoplasm</keyword>
<comment type="function">
    <text evidence="3">Participates actively in the response to hyperosmotic and heat shock by preventing the aggregation of stress-denatured proteins, in association with DnaK and GrpE. It is the nucleotide exchange factor for DnaK and may function as a thermosensor. Unfolded proteins bind initially to DnaJ; upon interaction with the DnaJ-bound protein, DnaK hydrolyzes its bound ATP, resulting in the formation of a stable complex. GrpE releases ADP from DnaK; ATP binding to DnaK triggers the release of the substrate protein, thus completing the reaction cycle. Several rounds of ATP-dependent interactions between DnaJ, DnaK and GrpE are required for fully efficient folding.</text>
</comment>
<sequence length="176" mass="20146">MSNKKNENKNKKLSEDRLEKKIRELALTIDKVEDEKLEVENQLKRALADYHNLLKHSEKRDKLRLQQIKKDLFDTIVPTLDALMLAAIASKEIEMDEKGKSWLEGILAIIEGMKKGLKEMGFEQYIPEKGEDFDRDIHEAIATVPEGEKGKIYDTVQPGYILDGSVVRPARVVVSK</sequence>
<feature type="coiled-coil region" evidence="5">
    <location>
        <begin position="1"/>
        <end position="49"/>
    </location>
</feature>
<organism evidence="6 7">
    <name type="scientific">candidate division WS6 bacterium 36_33</name>
    <dbReference type="NCBI Taxonomy" id="1641388"/>
    <lineage>
        <taxon>Bacteria</taxon>
        <taxon>Candidatus Dojkabacteria</taxon>
    </lineage>
</organism>